<evidence type="ECO:0000313" key="1">
    <source>
        <dbReference type="EMBL" id="RVX69005.1"/>
    </source>
</evidence>
<reference evidence="1 2" key="1">
    <citation type="submission" date="2017-03" db="EMBL/GenBank/DDBJ databases">
        <title>Genomes of endolithic fungi from Antarctica.</title>
        <authorList>
            <person name="Coleine C."/>
            <person name="Masonjones S."/>
            <person name="Stajich J.E."/>
        </authorList>
    </citation>
    <scope>NUCLEOTIDE SEQUENCE [LARGE SCALE GENOMIC DNA]</scope>
    <source>
        <strain evidence="1 2">CCFEE 6314</strain>
    </source>
</reference>
<sequence>MGIFDLVRFPWSIRTRHDAIRHNPDDPRNTPYCQPQTYDNTERFYPENGSIVYGYPSSGGILARSAKPVEIVYLGLDRFIDAKRASDLDEEDEFCERLRNIGAQWWESREAYVDAQFGECDDDTQRRLARRVETGWPSSGDGVWVLVHDRSDPNQREIVRGASRLKRCLNMDERCRIIEELGGTFYPVPNDCPALHPITQREMS</sequence>
<dbReference type="AlphaFoldDB" id="A0A438MZZ2"/>
<proteinExistence type="predicted"/>
<evidence type="ECO:0000313" key="2">
    <source>
        <dbReference type="Proteomes" id="UP000288859"/>
    </source>
</evidence>
<protein>
    <submittedName>
        <fullName evidence="1">Uncharacterized protein</fullName>
    </submittedName>
</protein>
<organism evidence="1 2">
    <name type="scientific">Exophiala mesophila</name>
    <name type="common">Black yeast-like fungus</name>
    <dbReference type="NCBI Taxonomy" id="212818"/>
    <lineage>
        <taxon>Eukaryota</taxon>
        <taxon>Fungi</taxon>
        <taxon>Dikarya</taxon>
        <taxon>Ascomycota</taxon>
        <taxon>Pezizomycotina</taxon>
        <taxon>Eurotiomycetes</taxon>
        <taxon>Chaetothyriomycetidae</taxon>
        <taxon>Chaetothyriales</taxon>
        <taxon>Herpotrichiellaceae</taxon>
        <taxon>Exophiala</taxon>
    </lineage>
</organism>
<dbReference type="Proteomes" id="UP000288859">
    <property type="component" value="Unassembled WGS sequence"/>
</dbReference>
<dbReference type="EMBL" id="NAJM01000033">
    <property type="protein sequence ID" value="RVX69005.1"/>
    <property type="molecule type" value="Genomic_DNA"/>
</dbReference>
<accession>A0A438MZZ2</accession>
<dbReference type="OrthoDB" id="4487429at2759"/>
<name>A0A438MZZ2_EXOME</name>
<gene>
    <name evidence="1" type="ORF">B0A52_08072</name>
</gene>
<comment type="caution">
    <text evidence="1">The sequence shown here is derived from an EMBL/GenBank/DDBJ whole genome shotgun (WGS) entry which is preliminary data.</text>
</comment>